<reference evidence="1 2" key="1">
    <citation type="journal article" date="2018" name="Front. Plant Sci.">
        <title>Red Clover (Trifolium pratense) and Zigzag Clover (T. medium) - A Picture of Genomic Similarities and Differences.</title>
        <authorList>
            <person name="Dluhosova J."/>
            <person name="Istvanek J."/>
            <person name="Nedelnik J."/>
            <person name="Repkova J."/>
        </authorList>
    </citation>
    <scope>NUCLEOTIDE SEQUENCE [LARGE SCALE GENOMIC DNA]</scope>
    <source>
        <strain evidence="2">cv. 10/8</strain>
        <tissue evidence="1">Leaf</tissue>
    </source>
</reference>
<dbReference type="Proteomes" id="UP000265520">
    <property type="component" value="Unassembled WGS sequence"/>
</dbReference>
<dbReference type="SUPFAM" id="SSF52058">
    <property type="entry name" value="L domain-like"/>
    <property type="match status" value="1"/>
</dbReference>
<evidence type="ECO:0000313" key="2">
    <source>
        <dbReference type="Proteomes" id="UP000265520"/>
    </source>
</evidence>
<name>A0A392QWS0_9FABA</name>
<organism evidence="1 2">
    <name type="scientific">Trifolium medium</name>
    <dbReference type="NCBI Taxonomy" id="97028"/>
    <lineage>
        <taxon>Eukaryota</taxon>
        <taxon>Viridiplantae</taxon>
        <taxon>Streptophyta</taxon>
        <taxon>Embryophyta</taxon>
        <taxon>Tracheophyta</taxon>
        <taxon>Spermatophyta</taxon>
        <taxon>Magnoliopsida</taxon>
        <taxon>eudicotyledons</taxon>
        <taxon>Gunneridae</taxon>
        <taxon>Pentapetalae</taxon>
        <taxon>rosids</taxon>
        <taxon>fabids</taxon>
        <taxon>Fabales</taxon>
        <taxon>Fabaceae</taxon>
        <taxon>Papilionoideae</taxon>
        <taxon>50 kb inversion clade</taxon>
        <taxon>NPAAA clade</taxon>
        <taxon>Hologalegina</taxon>
        <taxon>IRL clade</taxon>
        <taxon>Trifolieae</taxon>
        <taxon>Trifolium</taxon>
    </lineage>
</organism>
<dbReference type="InterPro" id="IPR032675">
    <property type="entry name" value="LRR_dom_sf"/>
</dbReference>
<dbReference type="EMBL" id="LXQA010165835">
    <property type="protein sequence ID" value="MCI28449.1"/>
    <property type="molecule type" value="Genomic_DNA"/>
</dbReference>
<evidence type="ECO:0000313" key="1">
    <source>
        <dbReference type="EMBL" id="MCI28449.1"/>
    </source>
</evidence>
<protein>
    <submittedName>
        <fullName evidence="1">NBS-LRR resistance-like protein</fullName>
    </submittedName>
</protein>
<sequence>LTEIPNNIGSLSSLRLLSLHESSIVNLHASIAHLSSLKSLDLSDCKRLECIPQLSPSMNQLLAYDCPCIGRMMPNSRLELPSNYNKDTFKFHFTNSQELDGSAHSNIGAEAWLRISEQ</sequence>
<dbReference type="Gene3D" id="3.80.10.10">
    <property type="entry name" value="Ribonuclease Inhibitor"/>
    <property type="match status" value="1"/>
</dbReference>
<proteinExistence type="predicted"/>
<dbReference type="AlphaFoldDB" id="A0A392QWS0"/>
<feature type="non-terminal residue" evidence="1">
    <location>
        <position position="1"/>
    </location>
</feature>
<accession>A0A392QWS0</accession>
<comment type="caution">
    <text evidence="1">The sequence shown here is derived from an EMBL/GenBank/DDBJ whole genome shotgun (WGS) entry which is preliminary data.</text>
</comment>
<keyword evidence="2" id="KW-1185">Reference proteome</keyword>